<dbReference type="Gene3D" id="3.40.1360.10">
    <property type="match status" value="1"/>
</dbReference>
<dbReference type="InterPro" id="IPR013048">
    <property type="entry name" value="Meiotic_Spo11"/>
</dbReference>
<dbReference type="GO" id="GO:0007131">
    <property type="term" value="P:reciprocal meiotic recombination"/>
    <property type="evidence" value="ECO:0007669"/>
    <property type="project" value="TreeGrafter"/>
</dbReference>
<comment type="subcellular location">
    <subcellularLocation>
        <location evidence="3">Nucleus</location>
    </subcellularLocation>
</comment>
<dbReference type="SUPFAM" id="SSF56726">
    <property type="entry name" value="DNA topoisomerase IV, alpha subunit"/>
    <property type="match status" value="1"/>
</dbReference>
<dbReference type="PROSITE" id="PS52041">
    <property type="entry name" value="TOPO_IIB"/>
    <property type="match status" value="1"/>
</dbReference>
<feature type="domain" description="Topoisomerase 6 subunit A/Spo11 TOPRIM" evidence="15">
    <location>
        <begin position="388"/>
        <end position="493"/>
    </location>
</feature>
<dbReference type="GO" id="GO:0000706">
    <property type="term" value="P:meiotic DNA double-strand break processing"/>
    <property type="evidence" value="ECO:0007669"/>
    <property type="project" value="TreeGrafter"/>
</dbReference>
<comment type="similarity">
    <text evidence="4 12">Belongs to the TOP6A family.</text>
</comment>
<keyword evidence="11" id="KW-0539">Nucleus</keyword>
<dbReference type="InterPro" id="IPR034136">
    <property type="entry name" value="TOPRIM_Topo6A/Spo11"/>
</dbReference>
<evidence type="ECO:0000313" key="16">
    <source>
        <dbReference type="EMBL" id="KAH8995610.1"/>
    </source>
</evidence>
<feature type="region of interest" description="Disordered" evidence="13">
    <location>
        <begin position="27"/>
        <end position="48"/>
    </location>
</feature>
<evidence type="ECO:0000259" key="15">
    <source>
        <dbReference type="Pfam" id="PF21180"/>
    </source>
</evidence>
<dbReference type="Proteomes" id="UP001201163">
    <property type="component" value="Unassembled WGS sequence"/>
</dbReference>
<keyword evidence="17" id="KW-1185">Reference proteome</keyword>
<proteinExistence type="inferred from homology"/>
<evidence type="ECO:0000259" key="14">
    <source>
        <dbReference type="Pfam" id="PF04406"/>
    </source>
</evidence>
<evidence type="ECO:0000256" key="3">
    <source>
        <dbReference type="ARBA" id="ARBA00004123"/>
    </source>
</evidence>
<reference evidence="16" key="1">
    <citation type="submission" date="2022-01" db="EMBL/GenBank/DDBJ databases">
        <title>Comparative genomics reveals a dynamic genome evolution in the ectomycorrhizal milk-cap (Lactarius) mushrooms.</title>
        <authorList>
            <consortium name="DOE Joint Genome Institute"/>
            <person name="Lebreton A."/>
            <person name="Tang N."/>
            <person name="Kuo A."/>
            <person name="LaButti K."/>
            <person name="Drula E."/>
            <person name="Barry K."/>
            <person name="Clum A."/>
            <person name="Lipzen A."/>
            <person name="Mousain D."/>
            <person name="Ng V."/>
            <person name="Wang R."/>
            <person name="Wang X."/>
            <person name="Dai Y."/>
            <person name="Henrissat B."/>
            <person name="Grigoriev I.V."/>
            <person name="Guerin-Laguette A."/>
            <person name="Yu F."/>
            <person name="Martin F.M."/>
        </authorList>
    </citation>
    <scope>NUCLEOTIDE SEQUENCE</scope>
    <source>
        <strain evidence="16">QP</strain>
    </source>
</reference>
<accession>A0AAD4QCT4</accession>
<feature type="domain" description="Topoisomerase 6 subunit A/Spo11 TOPRIM" evidence="15">
    <location>
        <begin position="317"/>
        <end position="370"/>
    </location>
</feature>
<evidence type="ECO:0000256" key="8">
    <source>
        <dbReference type="ARBA" id="ARBA00023029"/>
    </source>
</evidence>
<evidence type="ECO:0000256" key="6">
    <source>
        <dbReference type="ARBA" id="ARBA00022723"/>
    </source>
</evidence>
<evidence type="ECO:0000313" key="17">
    <source>
        <dbReference type="Proteomes" id="UP001201163"/>
    </source>
</evidence>
<evidence type="ECO:0000256" key="4">
    <source>
        <dbReference type="ARBA" id="ARBA00006559"/>
    </source>
</evidence>
<protein>
    <recommendedName>
        <fullName evidence="5">DNA topoisomerase (ATP-hydrolyzing)</fullName>
        <ecNumber evidence="5">5.6.2.2</ecNumber>
    </recommendedName>
</protein>
<gene>
    <name evidence="16" type="ORF">EDB92DRAFT_2112788</name>
</gene>
<dbReference type="InterPro" id="IPR036388">
    <property type="entry name" value="WH-like_DNA-bd_sf"/>
</dbReference>
<dbReference type="EMBL" id="JAKELL010000011">
    <property type="protein sequence ID" value="KAH8995610.1"/>
    <property type="molecule type" value="Genomic_DNA"/>
</dbReference>
<comment type="caution">
    <text evidence="16">The sequence shown here is derived from an EMBL/GenBank/DDBJ whole genome shotgun (WGS) entry which is preliminary data.</text>
</comment>
<evidence type="ECO:0000256" key="10">
    <source>
        <dbReference type="ARBA" id="ARBA00023235"/>
    </source>
</evidence>
<comment type="cofactor">
    <cofactor evidence="2">
        <name>Mg(2+)</name>
        <dbReference type="ChEBI" id="CHEBI:18420"/>
    </cofactor>
</comment>
<comment type="catalytic activity">
    <reaction evidence="1 12">
        <text>ATP-dependent breakage, passage and rejoining of double-stranded DNA.</text>
        <dbReference type="EC" id="5.6.2.2"/>
    </reaction>
</comment>
<dbReference type="InterPro" id="IPR002815">
    <property type="entry name" value="Spo11/TopoVI_A"/>
</dbReference>
<dbReference type="GO" id="GO:0046872">
    <property type="term" value="F:metal ion binding"/>
    <property type="evidence" value="ECO:0007669"/>
    <property type="project" value="UniProtKB-KW"/>
</dbReference>
<dbReference type="PANTHER" id="PTHR10848">
    <property type="entry name" value="MEIOTIC RECOMBINATION PROTEIN SPO11"/>
    <property type="match status" value="1"/>
</dbReference>
<dbReference type="PANTHER" id="PTHR10848:SF0">
    <property type="entry name" value="MEIOTIC RECOMBINATION PROTEIN SPO11"/>
    <property type="match status" value="1"/>
</dbReference>
<dbReference type="CDD" id="cd00223">
    <property type="entry name" value="TOPRIM_TopoIIB_SPO"/>
    <property type="match status" value="1"/>
</dbReference>
<evidence type="ECO:0000256" key="1">
    <source>
        <dbReference type="ARBA" id="ARBA00000185"/>
    </source>
</evidence>
<evidence type="ECO:0000256" key="5">
    <source>
        <dbReference type="ARBA" id="ARBA00012895"/>
    </source>
</evidence>
<dbReference type="Pfam" id="PF04406">
    <property type="entry name" value="TP6A_N"/>
    <property type="match status" value="1"/>
</dbReference>
<dbReference type="PRINTS" id="PR01551">
    <property type="entry name" value="SPO11HOMOLOG"/>
</dbReference>
<organism evidence="16 17">
    <name type="scientific">Lactarius akahatsu</name>
    <dbReference type="NCBI Taxonomy" id="416441"/>
    <lineage>
        <taxon>Eukaryota</taxon>
        <taxon>Fungi</taxon>
        <taxon>Dikarya</taxon>
        <taxon>Basidiomycota</taxon>
        <taxon>Agaricomycotina</taxon>
        <taxon>Agaricomycetes</taxon>
        <taxon>Russulales</taxon>
        <taxon>Russulaceae</taxon>
        <taxon>Lactarius</taxon>
    </lineage>
</organism>
<dbReference type="GO" id="GO:0003918">
    <property type="term" value="F:DNA topoisomerase type II (double strand cut, ATP-hydrolyzing) activity"/>
    <property type="evidence" value="ECO:0007669"/>
    <property type="project" value="UniProtKB-UniRule"/>
</dbReference>
<dbReference type="GO" id="GO:0000228">
    <property type="term" value="C:nuclear chromosome"/>
    <property type="evidence" value="ECO:0007669"/>
    <property type="project" value="TreeGrafter"/>
</dbReference>
<keyword evidence="10 12" id="KW-0413">Isomerase</keyword>
<evidence type="ECO:0000256" key="7">
    <source>
        <dbReference type="ARBA" id="ARBA00022842"/>
    </source>
</evidence>
<keyword evidence="9 12" id="KW-0238">DNA-binding</keyword>
<feature type="domain" description="Spo11/DNA topoisomerase VI subunit A N-terminal" evidence="14">
    <location>
        <begin position="188"/>
        <end position="247"/>
    </location>
</feature>
<evidence type="ECO:0000256" key="9">
    <source>
        <dbReference type="ARBA" id="ARBA00023125"/>
    </source>
</evidence>
<evidence type="ECO:0000256" key="11">
    <source>
        <dbReference type="ARBA" id="ARBA00023242"/>
    </source>
</evidence>
<dbReference type="InterPro" id="IPR036078">
    <property type="entry name" value="Spo11/TopoVI_A_sf"/>
</dbReference>
<evidence type="ECO:0000256" key="13">
    <source>
        <dbReference type="SAM" id="MobiDB-lite"/>
    </source>
</evidence>
<keyword evidence="7" id="KW-0460">Magnesium</keyword>
<feature type="active site" description="O-(5'-phospho-DNA)-tyrosine intermediate" evidence="12">
    <location>
        <position position="215"/>
    </location>
</feature>
<feature type="compositionally biased region" description="Polar residues" evidence="13">
    <location>
        <begin position="31"/>
        <end position="46"/>
    </location>
</feature>
<dbReference type="GO" id="GO:0003677">
    <property type="term" value="F:DNA binding"/>
    <property type="evidence" value="ECO:0007669"/>
    <property type="project" value="UniProtKB-UniRule"/>
</dbReference>
<evidence type="ECO:0000256" key="2">
    <source>
        <dbReference type="ARBA" id="ARBA00001946"/>
    </source>
</evidence>
<keyword evidence="6" id="KW-0479">Metal-binding</keyword>
<keyword evidence="8 12" id="KW-0799">Topoisomerase</keyword>
<dbReference type="Gene3D" id="1.10.10.10">
    <property type="entry name" value="Winged helix-like DNA-binding domain superfamily/Winged helix DNA-binding domain"/>
    <property type="match status" value="1"/>
</dbReference>
<sequence>MCGSLDDCDLFSDLFYGSDDGFDLSAGVLGSPSNSPPTRNTLQNELESPWESQLGPATYDEIYDYMLSTNEDDIDGYSQIEREWNCGPAISESHSSATDGPATVALGDTAPHTSVQRIEAMVVDFLEQLSTALPSTEEEVKDVLRGKSKNPRKLELKLVDRKKPCDDGTSGTRTQSFPKGVRASIIPFAQFFRIADLAHEAIVDGLPVTKRSLFYRDVQLFKKQSVVDKVVDDLAATIDTARAQLNIVNKFFHKSDPKFVDDIPYLKRASPKGLICGGGLSIRTVGGDVIHVTESEGTLIPVPEDIASFDFSNKIDWVLVVEKEAVFQTLRQLCFVRHPFSHRGTGVMITGKGYPDLATRQMVKTLSDNLPSTYVVPSFSSSATIFSRVPFVTLVDGDAYGLDIASVYKFGSVTLRHESYRLAVPRIECIGVWASELASLGIDKCALLPISRADEKKARSMLRRELPDRWKKELVHMLHTRRKAETEILSSVSCIPGEPHPLARYLADKISEQILALAWQPISRASTDDDVDGSLFDEL</sequence>
<dbReference type="AlphaFoldDB" id="A0AAD4QCT4"/>
<evidence type="ECO:0000256" key="12">
    <source>
        <dbReference type="PROSITE-ProRule" id="PRU01385"/>
    </source>
</evidence>
<dbReference type="GO" id="GO:0005524">
    <property type="term" value="F:ATP binding"/>
    <property type="evidence" value="ECO:0007669"/>
    <property type="project" value="InterPro"/>
</dbReference>
<dbReference type="Pfam" id="PF21180">
    <property type="entry name" value="TOP6A-Spo11_Toprim"/>
    <property type="match status" value="2"/>
</dbReference>
<dbReference type="GO" id="GO:0042138">
    <property type="term" value="P:meiotic DNA double-strand break formation"/>
    <property type="evidence" value="ECO:0007669"/>
    <property type="project" value="InterPro"/>
</dbReference>
<dbReference type="InterPro" id="IPR013049">
    <property type="entry name" value="Spo11/TopoVI_A_N"/>
</dbReference>
<dbReference type="EC" id="5.6.2.2" evidence="5"/>
<name>A0AAD4QCT4_9AGAM</name>
<dbReference type="PRINTS" id="PR01550">
    <property type="entry name" value="TOP6AFAMILY"/>
</dbReference>